<dbReference type="AlphaFoldDB" id="A0A271IYE5"/>
<evidence type="ECO:0000313" key="4">
    <source>
        <dbReference type="Proteomes" id="UP000216339"/>
    </source>
</evidence>
<dbReference type="SUPFAM" id="SSF54427">
    <property type="entry name" value="NTF2-like"/>
    <property type="match status" value="1"/>
</dbReference>
<evidence type="ECO:0000256" key="1">
    <source>
        <dbReference type="SAM" id="SignalP"/>
    </source>
</evidence>
<feature type="domain" description="DUF4440" evidence="2">
    <location>
        <begin position="35"/>
        <end position="139"/>
    </location>
</feature>
<organism evidence="3 4">
    <name type="scientific">Rubrivirga marina</name>
    <dbReference type="NCBI Taxonomy" id="1196024"/>
    <lineage>
        <taxon>Bacteria</taxon>
        <taxon>Pseudomonadati</taxon>
        <taxon>Rhodothermota</taxon>
        <taxon>Rhodothermia</taxon>
        <taxon>Rhodothermales</taxon>
        <taxon>Rubricoccaceae</taxon>
        <taxon>Rubrivirga</taxon>
    </lineage>
</organism>
<sequence length="152" mass="16765">MRALALSSLLLLAGCARLGAEADRPAPRPNAEAELRAAERAWLDAYDDHDVEAMRRIVGDEFEIVYPTGAVVDKAGTIAFLSPGTPDDPATSQYTEDTTVRLYGDVAVLRGVYVNEGPNGARRARYTDTWLWRDGRWQVVASHLTHLTRLPD</sequence>
<feature type="chain" id="PRO_5011995478" description="DUF4440 domain-containing protein" evidence="1">
    <location>
        <begin position="23"/>
        <end position="152"/>
    </location>
</feature>
<dbReference type="Pfam" id="PF14534">
    <property type="entry name" value="DUF4440"/>
    <property type="match status" value="1"/>
</dbReference>
<feature type="signal peptide" evidence="1">
    <location>
        <begin position="1"/>
        <end position="22"/>
    </location>
</feature>
<dbReference type="InterPro" id="IPR027843">
    <property type="entry name" value="DUF4440"/>
</dbReference>
<comment type="caution">
    <text evidence="3">The sequence shown here is derived from an EMBL/GenBank/DDBJ whole genome shotgun (WGS) entry which is preliminary data.</text>
</comment>
<dbReference type="InterPro" id="IPR032710">
    <property type="entry name" value="NTF2-like_dom_sf"/>
</dbReference>
<dbReference type="EMBL" id="MQWD01000001">
    <property type="protein sequence ID" value="PAP76222.1"/>
    <property type="molecule type" value="Genomic_DNA"/>
</dbReference>
<keyword evidence="1" id="KW-0732">Signal</keyword>
<dbReference type="PROSITE" id="PS51257">
    <property type="entry name" value="PROKAR_LIPOPROTEIN"/>
    <property type="match status" value="1"/>
</dbReference>
<evidence type="ECO:0000313" key="3">
    <source>
        <dbReference type="EMBL" id="PAP76222.1"/>
    </source>
</evidence>
<dbReference type="OrthoDB" id="1445948at2"/>
<evidence type="ECO:0000259" key="2">
    <source>
        <dbReference type="Pfam" id="PF14534"/>
    </source>
</evidence>
<dbReference type="Proteomes" id="UP000216339">
    <property type="component" value="Unassembled WGS sequence"/>
</dbReference>
<reference evidence="3 4" key="1">
    <citation type="submission" date="2016-11" db="EMBL/GenBank/DDBJ databases">
        <title>Study of marine rhodopsin-containing bacteria.</title>
        <authorList>
            <person name="Yoshizawa S."/>
            <person name="Kumagai Y."/>
            <person name="Kogure K."/>
        </authorList>
    </citation>
    <scope>NUCLEOTIDE SEQUENCE [LARGE SCALE GENOMIC DNA]</scope>
    <source>
        <strain evidence="3 4">SAORIC-28</strain>
    </source>
</reference>
<proteinExistence type="predicted"/>
<keyword evidence="4" id="KW-1185">Reference proteome</keyword>
<name>A0A271IYE5_9BACT</name>
<gene>
    <name evidence="3" type="ORF">BSZ37_07080</name>
</gene>
<protein>
    <recommendedName>
        <fullName evidence="2">DUF4440 domain-containing protein</fullName>
    </recommendedName>
</protein>
<dbReference type="RefSeq" id="WP_095509871.1">
    <property type="nucleotide sequence ID" value="NZ_MQWD01000001.1"/>
</dbReference>
<dbReference type="Gene3D" id="3.10.450.50">
    <property type="match status" value="1"/>
</dbReference>
<accession>A0A271IYE5</accession>